<evidence type="ECO:0008006" key="3">
    <source>
        <dbReference type="Google" id="ProtNLM"/>
    </source>
</evidence>
<organism evidence="1 2">
    <name type="scientific">Botrytis elliptica</name>
    <dbReference type="NCBI Taxonomy" id="278938"/>
    <lineage>
        <taxon>Eukaryota</taxon>
        <taxon>Fungi</taxon>
        <taxon>Dikarya</taxon>
        <taxon>Ascomycota</taxon>
        <taxon>Pezizomycotina</taxon>
        <taxon>Leotiomycetes</taxon>
        <taxon>Helotiales</taxon>
        <taxon>Sclerotiniaceae</taxon>
        <taxon>Botrytis</taxon>
    </lineage>
</organism>
<keyword evidence="2" id="KW-1185">Reference proteome</keyword>
<reference evidence="1 2" key="1">
    <citation type="submission" date="2017-12" db="EMBL/GenBank/DDBJ databases">
        <title>Comparative genomics of Botrytis spp.</title>
        <authorList>
            <person name="Valero-Jimenez C.A."/>
            <person name="Tapia P."/>
            <person name="Veloso J."/>
            <person name="Silva-Moreno E."/>
            <person name="Staats M."/>
            <person name="Valdes J.H."/>
            <person name="Van Kan J.A.L."/>
        </authorList>
    </citation>
    <scope>NUCLEOTIDE SEQUENCE [LARGE SCALE GENOMIC DNA]</scope>
    <source>
        <strain evidence="1 2">Be9601</strain>
    </source>
</reference>
<dbReference type="Proteomes" id="UP000297229">
    <property type="component" value="Unassembled WGS sequence"/>
</dbReference>
<dbReference type="STRING" id="278938.A0A4Z1JA55"/>
<evidence type="ECO:0000313" key="2">
    <source>
        <dbReference type="Proteomes" id="UP000297229"/>
    </source>
</evidence>
<protein>
    <recommendedName>
        <fullName evidence="3">BTB domain-containing protein</fullName>
    </recommendedName>
</protein>
<dbReference type="EMBL" id="PQXM01000714">
    <property type="protein sequence ID" value="TGO70496.1"/>
    <property type="molecule type" value="Genomic_DNA"/>
</dbReference>
<name>A0A4Z1JA55_9HELO</name>
<comment type="caution">
    <text evidence="1">The sequence shown here is derived from an EMBL/GenBank/DDBJ whole genome shotgun (WGS) entry which is preliminary data.</text>
</comment>
<accession>A0A4Z1JA55</accession>
<sequence length="394" mass="45039">MENQEHPFVFDNGDVRAKAKHGGRIITFKLSSHALCFASPVWKKFVFPPFPLLSSLGNEEEPNLKKACAVPEEQFPDIELDFTEDNPEALLILLQIAHLKFSKIPSQLPYEVLYNVAVICDLYDCRSLVKPWIQGWLKDEANEAYLPHKEGWLWIAYYFGRKEKFYHMMKIVALQLTIGDDGRCVMGDPPFYTEPYPLDLEGSPLPLAITDTIIRLRKDMIYSLITFTADIMKGLLNGNVNGPCKELCPLAMHGLMSKRLSECKLWPLPRTEDYDLTPYQLYKKVIRALDSSSAAHKPMANLHTSRSRCYFTDDWKQLLLLQSKDKIRNCGIHWNGGENDVERFQKFMDHAVEEVGNFDCPSKPLLGGALDFLGGARDLFTKDILELFPTKLSK</sequence>
<proteinExistence type="predicted"/>
<evidence type="ECO:0000313" key="1">
    <source>
        <dbReference type="EMBL" id="TGO70496.1"/>
    </source>
</evidence>
<gene>
    <name evidence="1" type="ORF">BELL_0716g00010</name>
</gene>
<dbReference type="AlphaFoldDB" id="A0A4Z1JA55"/>